<feature type="compositionally biased region" description="Basic residues" evidence="1">
    <location>
        <begin position="1"/>
        <end position="12"/>
    </location>
</feature>
<keyword evidence="3" id="KW-1185">Reference proteome</keyword>
<gene>
    <name evidence="2" type="ORF">D0469_12435</name>
</gene>
<accession>A0A372LMD4</accession>
<dbReference type="AlphaFoldDB" id="A0A372LMD4"/>
<organism evidence="2 3">
    <name type="scientific">Peribacillus saganii</name>
    <dbReference type="NCBI Taxonomy" id="2303992"/>
    <lineage>
        <taxon>Bacteria</taxon>
        <taxon>Bacillati</taxon>
        <taxon>Bacillota</taxon>
        <taxon>Bacilli</taxon>
        <taxon>Bacillales</taxon>
        <taxon>Bacillaceae</taxon>
        <taxon>Peribacillus</taxon>
    </lineage>
</organism>
<dbReference type="RefSeq" id="WP_117327063.1">
    <property type="nucleotide sequence ID" value="NZ_QVTE01000034.1"/>
</dbReference>
<dbReference type="InterPro" id="IPR030911">
    <property type="entry name" value="Sec_acc_SLAP"/>
</dbReference>
<proteinExistence type="predicted"/>
<dbReference type="EMBL" id="QVTE01000034">
    <property type="protein sequence ID" value="RFU68314.1"/>
    <property type="molecule type" value="Genomic_DNA"/>
</dbReference>
<dbReference type="InterPro" id="IPR030910">
    <property type="entry name" value="SLAP_dom"/>
</dbReference>
<comment type="caution">
    <text evidence="2">The sequence shown here is derived from an EMBL/GenBank/DDBJ whole genome shotgun (WGS) entry which is preliminary data.</text>
</comment>
<reference evidence="2 3" key="1">
    <citation type="submission" date="2018-08" db="EMBL/GenBank/DDBJ databases">
        <title>Bacillus chawlae sp. nov., Bacillus glennii sp. nov., and Bacillus saganii sp. nov. Isolated from the Vehicle Assembly Building at Kennedy Space Center where the Viking Spacecraft were Assembled.</title>
        <authorList>
            <person name="Seuylemezian A."/>
            <person name="Vaishampayan P."/>
        </authorList>
    </citation>
    <scope>NUCLEOTIDE SEQUENCE [LARGE SCALE GENOMIC DNA]</scope>
    <source>
        <strain evidence="2 3">V47-23a</strain>
    </source>
</reference>
<feature type="compositionally biased region" description="Acidic residues" evidence="1">
    <location>
        <begin position="27"/>
        <end position="41"/>
    </location>
</feature>
<dbReference type="Proteomes" id="UP000264541">
    <property type="component" value="Unassembled WGS sequence"/>
</dbReference>
<dbReference type="NCBIfam" id="TIGR04398">
    <property type="entry name" value="SLAP_DUP"/>
    <property type="match status" value="2"/>
</dbReference>
<sequence>MLSIFRRKNKDKLKKEGNDSTISSEELLNESEESKDEDIDTELSLHPDWDIPSEQQYVYRFLNNELEPLKPNQISLSGIELRPENNGVAVIAFVRNSLNKPIKMDDVKLLLLDSNQTPIARHTFNFAELGEIPAKSSRPWMFVFPSETLLTTDITTKDWTLAFEIKPKHRLELDESWQNSLEQEDKTKLEQLVNGLEPPKEGEVNFMGLRAVVAETGDLHVTVLIRNGSDKNIQIQQLPLEVFDATDKLIAKGGFTLDNFEVKAHTTKPWTFIFPKSLVLEETIDLSKWKVAPVQ</sequence>
<dbReference type="OrthoDB" id="1907642at2"/>
<evidence type="ECO:0000313" key="3">
    <source>
        <dbReference type="Proteomes" id="UP000264541"/>
    </source>
</evidence>
<protein>
    <submittedName>
        <fullName evidence="2">Accessory Sec system S-layer assembly protein</fullName>
    </submittedName>
</protein>
<evidence type="ECO:0000313" key="2">
    <source>
        <dbReference type="EMBL" id="RFU68314.1"/>
    </source>
</evidence>
<dbReference type="NCBIfam" id="TIGR04399">
    <property type="entry name" value="acc_Sec_SLAP"/>
    <property type="match status" value="1"/>
</dbReference>
<name>A0A372LMD4_9BACI</name>
<feature type="region of interest" description="Disordered" evidence="1">
    <location>
        <begin position="1"/>
        <end position="45"/>
    </location>
</feature>
<evidence type="ECO:0000256" key="1">
    <source>
        <dbReference type="SAM" id="MobiDB-lite"/>
    </source>
</evidence>